<dbReference type="Gene3D" id="3.30.200.20">
    <property type="entry name" value="Phosphorylase Kinase, domain 1"/>
    <property type="match status" value="1"/>
</dbReference>
<proteinExistence type="predicted"/>
<feature type="transmembrane region" description="Helical" evidence="14">
    <location>
        <begin position="20"/>
        <end position="46"/>
    </location>
</feature>
<keyword evidence="3" id="KW-0597">Phosphoprotein</keyword>
<evidence type="ECO:0000256" key="12">
    <source>
        <dbReference type="SAM" id="Coils"/>
    </source>
</evidence>
<evidence type="ECO:0000256" key="5">
    <source>
        <dbReference type="ARBA" id="ARBA00022692"/>
    </source>
</evidence>
<dbReference type="Pfam" id="PF07714">
    <property type="entry name" value="PK_Tyr_Ser-Thr"/>
    <property type="match status" value="1"/>
</dbReference>
<dbReference type="PANTHER" id="PTHR47984">
    <property type="entry name" value="OS01G0323000 PROTEIN"/>
    <property type="match status" value="1"/>
</dbReference>
<evidence type="ECO:0000256" key="10">
    <source>
        <dbReference type="ARBA" id="ARBA00023136"/>
    </source>
</evidence>
<feature type="compositionally biased region" description="Polar residues" evidence="13">
    <location>
        <begin position="490"/>
        <end position="506"/>
    </location>
</feature>
<dbReference type="InterPro" id="IPR011009">
    <property type="entry name" value="Kinase-like_dom_sf"/>
</dbReference>
<keyword evidence="17" id="KW-1185">Reference proteome</keyword>
<evidence type="ECO:0000256" key="2">
    <source>
        <dbReference type="ARBA" id="ARBA00022527"/>
    </source>
</evidence>
<feature type="region of interest" description="Disordered" evidence="13">
    <location>
        <begin position="478"/>
        <end position="541"/>
    </location>
</feature>
<dbReference type="Gene3D" id="1.10.510.10">
    <property type="entry name" value="Transferase(Phosphotransferase) domain 1"/>
    <property type="match status" value="1"/>
</dbReference>
<dbReference type="InterPro" id="IPR052232">
    <property type="entry name" value="RLK_Ser/Thr-Kinase"/>
</dbReference>
<sequence length="541" mass="60048">MGNNNLSSELSKKTNVLGLKLWGIIGIAVAVVIVITLLFLCTWLLLKRRRNSSKRKHSKLSQQQQQEEEALEKKSLEIKEVKIDRVGNTYLPPPDPILVTISENSGEKESMEKGVVHVGDPQSGSFKNSIGSWRAEKEQQRGTAAAFVDVGGSVSARSIDSPVSAAASAAPEVSHLGWGHWYTLRELEAATNNFGESNVVGEGGYGIVYRGQLPDGTMVAVKNLLNNRGQAEKEFRVEVEAIGRVRHKNLVRLLGYCAEGAHRMLVYEYVDNGNLEQWLHGPMSKTNPLPWEARMKIVLGTAKGLAYLHEALEPKVVHRDIKSSNILVDSEWNAKVSDFGLAKLLGSGKSHVTTRVMGTFGYVAPEYANTGLLNERSDVYSFGVLLMEIITGRDPVDYNRAAGEINLVDWLKQMVGNRRSEEVADPSMELKPTSRALKRSLLVALRCVDPDALKRPKIGHVVHMLEAEEFPFRDDRKVGSTNVRSHRTEAQSQERLLQRLSAGQSADDSDTSVEESPATKAFVKRNRNWETTRSTPRRYEG</sequence>
<keyword evidence="8 11" id="KW-0067">ATP-binding</keyword>
<keyword evidence="6 11" id="KW-0547">Nucleotide-binding</keyword>
<dbReference type="EMBL" id="OZ023708">
    <property type="protein sequence ID" value="CAK9879857.1"/>
    <property type="molecule type" value="Genomic_DNA"/>
</dbReference>
<dbReference type="PROSITE" id="PS00107">
    <property type="entry name" value="PROTEIN_KINASE_ATP"/>
    <property type="match status" value="1"/>
</dbReference>
<evidence type="ECO:0000313" key="17">
    <source>
        <dbReference type="Proteomes" id="UP001497522"/>
    </source>
</evidence>
<keyword evidence="5 14" id="KW-0812">Transmembrane</keyword>
<dbReference type="SUPFAM" id="SSF56112">
    <property type="entry name" value="Protein kinase-like (PK-like)"/>
    <property type="match status" value="1"/>
</dbReference>
<keyword evidence="4" id="KW-0808">Transferase</keyword>
<feature type="coiled-coil region" evidence="12">
    <location>
        <begin position="54"/>
        <end position="84"/>
    </location>
</feature>
<keyword evidence="7" id="KW-0418">Kinase</keyword>
<dbReference type="CDD" id="cd14066">
    <property type="entry name" value="STKc_IRAK"/>
    <property type="match status" value="1"/>
</dbReference>
<keyword evidence="12" id="KW-0175">Coiled coil</keyword>
<evidence type="ECO:0000256" key="11">
    <source>
        <dbReference type="PROSITE-ProRule" id="PRU10141"/>
    </source>
</evidence>
<evidence type="ECO:0000256" key="7">
    <source>
        <dbReference type="ARBA" id="ARBA00022777"/>
    </source>
</evidence>
<dbReference type="SMART" id="SM00220">
    <property type="entry name" value="S_TKc"/>
    <property type="match status" value="1"/>
</dbReference>
<name>A0ABP1BVE4_9BRYO</name>
<evidence type="ECO:0000256" key="14">
    <source>
        <dbReference type="SAM" id="Phobius"/>
    </source>
</evidence>
<keyword evidence="10 14" id="KW-0472">Membrane</keyword>
<organism evidence="16 17">
    <name type="scientific">Sphagnum jensenii</name>
    <dbReference type="NCBI Taxonomy" id="128206"/>
    <lineage>
        <taxon>Eukaryota</taxon>
        <taxon>Viridiplantae</taxon>
        <taxon>Streptophyta</taxon>
        <taxon>Embryophyta</taxon>
        <taxon>Bryophyta</taxon>
        <taxon>Sphagnophytina</taxon>
        <taxon>Sphagnopsida</taxon>
        <taxon>Sphagnales</taxon>
        <taxon>Sphagnaceae</taxon>
        <taxon>Sphagnum</taxon>
    </lineage>
</organism>
<dbReference type="Proteomes" id="UP001497522">
    <property type="component" value="Chromosome 7"/>
</dbReference>
<keyword evidence="2" id="KW-0723">Serine/threonine-protein kinase</keyword>
<gene>
    <name evidence="16" type="ORF">CSSPJE1EN2_LOCUS21346</name>
</gene>
<evidence type="ECO:0000256" key="8">
    <source>
        <dbReference type="ARBA" id="ARBA00022840"/>
    </source>
</evidence>
<feature type="domain" description="Protein kinase" evidence="15">
    <location>
        <begin position="194"/>
        <end position="473"/>
    </location>
</feature>
<evidence type="ECO:0000256" key="1">
    <source>
        <dbReference type="ARBA" id="ARBA00004167"/>
    </source>
</evidence>
<evidence type="ECO:0000259" key="15">
    <source>
        <dbReference type="PROSITE" id="PS50011"/>
    </source>
</evidence>
<evidence type="ECO:0000313" key="16">
    <source>
        <dbReference type="EMBL" id="CAK9879857.1"/>
    </source>
</evidence>
<evidence type="ECO:0000256" key="9">
    <source>
        <dbReference type="ARBA" id="ARBA00022989"/>
    </source>
</evidence>
<dbReference type="InterPro" id="IPR008271">
    <property type="entry name" value="Ser/Thr_kinase_AS"/>
</dbReference>
<dbReference type="InterPro" id="IPR000719">
    <property type="entry name" value="Prot_kinase_dom"/>
</dbReference>
<accession>A0ABP1BVE4</accession>
<evidence type="ECO:0000256" key="13">
    <source>
        <dbReference type="SAM" id="MobiDB-lite"/>
    </source>
</evidence>
<dbReference type="PANTHER" id="PTHR47984:SF14">
    <property type="entry name" value="OS01G0323000 PROTEIN"/>
    <property type="match status" value="1"/>
</dbReference>
<keyword evidence="9 14" id="KW-1133">Transmembrane helix</keyword>
<dbReference type="InterPro" id="IPR017441">
    <property type="entry name" value="Protein_kinase_ATP_BS"/>
</dbReference>
<dbReference type="PROSITE" id="PS00108">
    <property type="entry name" value="PROTEIN_KINASE_ST"/>
    <property type="match status" value="1"/>
</dbReference>
<comment type="subcellular location">
    <subcellularLocation>
        <location evidence="1">Membrane</location>
        <topology evidence="1">Single-pass membrane protein</topology>
    </subcellularLocation>
</comment>
<evidence type="ECO:0000256" key="6">
    <source>
        <dbReference type="ARBA" id="ARBA00022741"/>
    </source>
</evidence>
<dbReference type="InterPro" id="IPR001245">
    <property type="entry name" value="Ser-Thr/Tyr_kinase_cat_dom"/>
</dbReference>
<reference evidence="16" key="1">
    <citation type="submission" date="2024-03" db="EMBL/GenBank/DDBJ databases">
        <authorList>
            <consortium name="ELIXIR-Norway"/>
            <consortium name="Elixir Norway"/>
        </authorList>
    </citation>
    <scope>NUCLEOTIDE SEQUENCE</scope>
</reference>
<evidence type="ECO:0000256" key="4">
    <source>
        <dbReference type="ARBA" id="ARBA00022679"/>
    </source>
</evidence>
<protein>
    <recommendedName>
        <fullName evidence="15">Protein kinase domain-containing protein</fullName>
    </recommendedName>
</protein>
<dbReference type="PROSITE" id="PS50011">
    <property type="entry name" value="PROTEIN_KINASE_DOM"/>
    <property type="match status" value="1"/>
</dbReference>
<evidence type="ECO:0000256" key="3">
    <source>
        <dbReference type="ARBA" id="ARBA00022553"/>
    </source>
</evidence>
<feature type="binding site" evidence="11">
    <location>
        <position position="222"/>
    </location>
    <ligand>
        <name>ATP</name>
        <dbReference type="ChEBI" id="CHEBI:30616"/>
    </ligand>
</feature>